<feature type="region of interest" description="Disordered" evidence="1">
    <location>
        <begin position="273"/>
        <end position="293"/>
    </location>
</feature>
<accession>A0ABR2XI51</accession>
<feature type="region of interest" description="Disordered" evidence="1">
    <location>
        <begin position="170"/>
        <end position="197"/>
    </location>
</feature>
<dbReference type="EMBL" id="JARVKM010000050">
    <property type="protein sequence ID" value="KAK9773498.1"/>
    <property type="molecule type" value="Genomic_DNA"/>
</dbReference>
<protein>
    <submittedName>
        <fullName evidence="2">Uncharacterized protein</fullName>
    </submittedName>
</protein>
<evidence type="ECO:0000256" key="1">
    <source>
        <dbReference type="SAM" id="MobiDB-lite"/>
    </source>
</evidence>
<evidence type="ECO:0000313" key="2">
    <source>
        <dbReference type="EMBL" id="KAK9773498.1"/>
    </source>
</evidence>
<organism evidence="2 3">
    <name type="scientific">Seiridium cardinale</name>
    <dbReference type="NCBI Taxonomy" id="138064"/>
    <lineage>
        <taxon>Eukaryota</taxon>
        <taxon>Fungi</taxon>
        <taxon>Dikarya</taxon>
        <taxon>Ascomycota</taxon>
        <taxon>Pezizomycotina</taxon>
        <taxon>Sordariomycetes</taxon>
        <taxon>Xylariomycetidae</taxon>
        <taxon>Amphisphaeriales</taxon>
        <taxon>Sporocadaceae</taxon>
        <taxon>Seiridium</taxon>
    </lineage>
</organism>
<name>A0ABR2XI51_9PEZI</name>
<dbReference type="Proteomes" id="UP001465668">
    <property type="component" value="Unassembled WGS sequence"/>
</dbReference>
<keyword evidence="3" id="KW-1185">Reference proteome</keyword>
<feature type="compositionally biased region" description="Low complexity" evidence="1">
    <location>
        <begin position="11"/>
        <end position="27"/>
    </location>
</feature>
<feature type="region of interest" description="Disordered" evidence="1">
    <location>
        <begin position="1"/>
        <end position="88"/>
    </location>
</feature>
<proteinExistence type="predicted"/>
<reference evidence="2 3" key="1">
    <citation type="submission" date="2024-02" db="EMBL/GenBank/DDBJ databases">
        <title>First draft genome assembly of two strains of Seiridium cardinale.</title>
        <authorList>
            <person name="Emiliani G."/>
            <person name="Scali E."/>
        </authorList>
    </citation>
    <scope>NUCLEOTIDE SEQUENCE [LARGE SCALE GENOMIC DNA]</scope>
    <source>
        <strain evidence="2 3">BM-138-000479</strain>
    </source>
</reference>
<gene>
    <name evidence="2" type="ORF">SCAR479_09830</name>
</gene>
<comment type="caution">
    <text evidence="2">The sequence shown here is derived from an EMBL/GenBank/DDBJ whole genome shotgun (WGS) entry which is preliminary data.</text>
</comment>
<evidence type="ECO:0000313" key="3">
    <source>
        <dbReference type="Proteomes" id="UP001465668"/>
    </source>
</evidence>
<sequence length="330" mass="35725">MHLAIPAANCPTDFPTSSTRPSSDPSPYSQVELAPSKENSFANSLHRAAPMPSVTRPESPMLSGKKRRRDDNGDPQMPLYAVYDSTSLGPRSADGLRPCSVAQTPSDDVSSNPLDRIVFHSTNFSGGFSPSLAEALERKIRPMPSSKRVRVSDDCEALDQNVKDENHYTQAHSNYSTPPISPQIRPQAAERTTSSAPLSPCHICHRKPTKKSDLDSFADCQGCGQRTCYVCIRQCQGWLPASPDAAAHQPLGDEADEPLSRSFIMHDVDDDEQWASEHPNAPVKSDKGEKDTVGWNAKGHSSVVCSRCCVERGSEGDVMCLGCLAGVEGS</sequence>